<dbReference type="InterPro" id="IPR011037">
    <property type="entry name" value="Pyrv_Knase-like_insert_dom_sf"/>
</dbReference>
<organism evidence="2 3">
    <name type="scientific">Petropleomorpha daqingensis</name>
    <dbReference type="NCBI Taxonomy" id="2026353"/>
    <lineage>
        <taxon>Bacteria</taxon>
        <taxon>Bacillati</taxon>
        <taxon>Actinomycetota</taxon>
        <taxon>Actinomycetes</taxon>
        <taxon>Geodermatophilales</taxon>
        <taxon>Geodermatophilaceae</taxon>
        <taxon>Petropleomorpha</taxon>
    </lineage>
</organism>
<dbReference type="PROSITE" id="PS51340">
    <property type="entry name" value="MOSC"/>
    <property type="match status" value="1"/>
</dbReference>
<dbReference type="InterPro" id="IPR005303">
    <property type="entry name" value="MOCOS_middle"/>
</dbReference>
<evidence type="ECO:0000313" key="3">
    <source>
        <dbReference type="Proteomes" id="UP000541969"/>
    </source>
</evidence>
<reference evidence="2 3" key="1">
    <citation type="submission" date="2020-07" db="EMBL/GenBank/DDBJ databases">
        <title>Sequencing the genomes of 1000 actinobacteria strains.</title>
        <authorList>
            <person name="Klenk H.-P."/>
        </authorList>
    </citation>
    <scope>NUCLEOTIDE SEQUENCE [LARGE SCALE GENOMIC DNA]</scope>
    <source>
        <strain evidence="2 3">DSM 104001</strain>
    </source>
</reference>
<dbReference type="PANTHER" id="PTHR36930">
    <property type="entry name" value="METAL-SULFUR CLUSTER BIOSYNTHESIS PROTEINS YUAD-RELATED"/>
    <property type="match status" value="1"/>
</dbReference>
<comment type="caution">
    <text evidence="2">The sequence shown here is derived from an EMBL/GenBank/DDBJ whole genome shotgun (WGS) entry which is preliminary data.</text>
</comment>
<dbReference type="RefSeq" id="WP_179715066.1">
    <property type="nucleotide sequence ID" value="NZ_JACBZT010000001.1"/>
</dbReference>
<dbReference type="Proteomes" id="UP000541969">
    <property type="component" value="Unassembled WGS sequence"/>
</dbReference>
<dbReference type="GO" id="GO:0030151">
    <property type="term" value="F:molybdenum ion binding"/>
    <property type="evidence" value="ECO:0007669"/>
    <property type="project" value="InterPro"/>
</dbReference>
<dbReference type="GO" id="GO:0003824">
    <property type="term" value="F:catalytic activity"/>
    <property type="evidence" value="ECO:0007669"/>
    <property type="project" value="InterPro"/>
</dbReference>
<evidence type="ECO:0000313" key="2">
    <source>
        <dbReference type="EMBL" id="NYJ04338.1"/>
    </source>
</evidence>
<dbReference type="GO" id="GO:0030170">
    <property type="term" value="F:pyridoxal phosphate binding"/>
    <property type="evidence" value="ECO:0007669"/>
    <property type="project" value="InterPro"/>
</dbReference>
<proteinExistence type="predicted"/>
<sequence length="237" mass="25535">MTALPPETPRVAALARYPVKSMRGEPCEALDLEPRGVVGDRSWAAYCPDGGIGSGKTTRRFRRVDGLLDHRAVLRGAVPEIEFADGRWLRADDPAAAARLSDALGRPLALRPESDVRHHDESPVHVVTTAGLRALAALLGEPLDPERFRANVVLEVPGTGFVEDAWIGRELLLGGDVVLRVDGGMPRCRMVDLAQADLPRDGRILKTLGTRPGVTFGLTASVLRGGTVHRGDPARLR</sequence>
<dbReference type="Gene3D" id="2.40.33.20">
    <property type="entry name" value="PK beta-barrel domain-like"/>
    <property type="match status" value="1"/>
</dbReference>
<accession>A0A853CD74</accession>
<dbReference type="InterPro" id="IPR005302">
    <property type="entry name" value="MoCF_Sase_C"/>
</dbReference>
<dbReference type="SUPFAM" id="SSF50800">
    <property type="entry name" value="PK beta-barrel domain-like"/>
    <property type="match status" value="1"/>
</dbReference>
<keyword evidence="3" id="KW-1185">Reference proteome</keyword>
<gene>
    <name evidence="2" type="ORF">GGQ55_000616</name>
</gene>
<feature type="domain" description="MOSC" evidence="1">
    <location>
        <begin position="93"/>
        <end position="237"/>
    </location>
</feature>
<dbReference type="EMBL" id="JACBZT010000001">
    <property type="protein sequence ID" value="NYJ04338.1"/>
    <property type="molecule type" value="Genomic_DNA"/>
</dbReference>
<name>A0A853CD74_9ACTN</name>
<dbReference type="Pfam" id="PF03476">
    <property type="entry name" value="MOSC_N"/>
    <property type="match status" value="1"/>
</dbReference>
<dbReference type="InterPro" id="IPR052716">
    <property type="entry name" value="MOSC_domain"/>
</dbReference>
<evidence type="ECO:0000259" key="1">
    <source>
        <dbReference type="PROSITE" id="PS51340"/>
    </source>
</evidence>
<dbReference type="AlphaFoldDB" id="A0A853CD74"/>
<dbReference type="PANTHER" id="PTHR36930:SF1">
    <property type="entry name" value="MOSC DOMAIN-CONTAINING PROTEIN"/>
    <property type="match status" value="1"/>
</dbReference>
<dbReference type="Pfam" id="PF03473">
    <property type="entry name" value="MOSC"/>
    <property type="match status" value="1"/>
</dbReference>
<protein>
    <recommendedName>
        <fullName evidence="1">MOSC domain-containing protein</fullName>
    </recommendedName>
</protein>